<comment type="subunit">
    <text evidence="9">Homodimer. Forms a heterodimer with renin and inhibits its activity.</text>
</comment>
<evidence type="ECO:0000256" key="1">
    <source>
        <dbReference type="ARBA" id="ARBA00008558"/>
    </source>
</evidence>
<accession>A0A6U9JDP1</accession>
<keyword evidence="4" id="KW-0413">Isomerase</keyword>
<evidence type="ECO:0000256" key="3">
    <source>
        <dbReference type="ARBA" id="ARBA00014959"/>
    </source>
</evidence>
<dbReference type="GO" id="GO:0050121">
    <property type="term" value="F:N-acylglucosamine 2-epimerase activity"/>
    <property type="evidence" value="ECO:0007669"/>
    <property type="project" value="UniProtKB-EC"/>
</dbReference>
<reference evidence="10" key="1">
    <citation type="submission" date="2021-01" db="EMBL/GenBank/DDBJ databases">
        <authorList>
            <person name="Corre E."/>
            <person name="Pelletier E."/>
            <person name="Niang G."/>
            <person name="Scheremetjew M."/>
            <person name="Finn R."/>
            <person name="Kale V."/>
            <person name="Holt S."/>
            <person name="Cochrane G."/>
            <person name="Meng A."/>
            <person name="Brown T."/>
            <person name="Cohen L."/>
        </authorList>
    </citation>
    <scope>NUCLEOTIDE SEQUENCE</scope>
    <source>
        <strain evidence="10">RCC3387</strain>
    </source>
</reference>
<evidence type="ECO:0000313" key="10">
    <source>
        <dbReference type="EMBL" id="CAD9527026.1"/>
    </source>
</evidence>
<evidence type="ECO:0000256" key="5">
    <source>
        <dbReference type="ARBA" id="ARBA00031608"/>
    </source>
</evidence>
<dbReference type="Gene3D" id="1.50.10.10">
    <property type="match status" value="1"/>
</dbReference>
<evidence type="ECO:0000256" key="4">
    <source>
        <dbReference type="ARBA" id="ARBA00023235"/>
    </source>
</evidence>
<dbReference type="EC" id="5.1.3.8" evidence="2"/>
<dbReference type="EMBL" id="HBGW01018178">
    <property type="protein sequence ID" value="CAD9527026.1"/>
    <property type="molecule type" value="Transcribed_RNA"/>
</dbReference>
<dbReference type="GO" id="GO:0005975">
    <property type="term" value="P:carbohydrate metabolic process"/>
    <property type="evidence" value="ECO:0007669"/>
    <property type="project" value="InterPro"/>
</dbReference>
<name>A0A6U9JDP1_9DINO</name>
<proteinExistence type="inferred from homology"/>
<dbReference type="InterPro" id="IPR012341">
    <property type="entry name" value="6hp_glycosidase-like_sf"/>
</dbReference>
<evidence type="ECO:0000256" key="9">
    <source>
        <dbReference type="ARBA" id="ARBA00046544"/>
    </source>
</evidence>
<sequence>MPQGATTEPPAAFFSREFLLRHIADIVAFYESRVKDEKGGFHQSFMADGTRFNEGFKQIVSSTRMVINFMLAGHVLGRQDLLELGAYGLRYVKERHYVADKAAYAFTMQDHEPADMTQQAYGYAFILAAHAAARRAGVTQSDDDIRQVFDLMEERFWLKEDGAYADTISANGEMSDYRGQNSNMHACEAMIAAYEATQDQRYLQRAEVLADTFTRRLAAKADGLVCEHYTKAWEPDWEYNKDDPKNIYRPWGIQPGHQIEWSKNLLNIYRYRQDCAWMKQRACELFDAAWKASWDDAHGGLIYGFDQDRKWTDDDKYFWVQGESIASAALLYHATGDQKYKQHYEDLWKYSWENFVDHEHGAWCGFKLSRDNKKYSEEKAVAGAKCDYHTLVSCVEALRAFPAAER</sequence>
<comment type="similarity">
    <text evidence="1">Belongs to the N-acylglucosamine 2-epimerase family.</text>
</comment>
<evidence type="ECO:0000256" key="2">
    <source>
        <dbReference type="ARBA" id="ARBA00013176"/>
    </source>
</evidence>
<gene>
    <name evidence="10" type="ORF">BRAN1462_LOCUS11425</name>
</gene>
<organism evidence="10">
    <name type="scientific">Zooxanthella nutricula</name>
    <dbReference type="NCBI Taxonomy" id="1333877"/>
    <lineage>
        <taxon>Eukaryota</taxon>
        <taxon>Sar</taxon>
        <taxon>Alveolata</taxon>
        <taxon>Dinophyceae</taxon>
        <taxon>Peridiniales</taxon>
        <taxon>Peridiniales incertae sedis</taxon>
        <taxon>Zooxanthella</taxon>
    </lineage>
</organism>
<dbReference type="InterPro" id="IPR008928">
    <property type="entry name" value="6-hairpin_glycosidase_sf"/>
</dbReference>
<evidence type="ECO:0000256" key="6">
    <source>
        <dbReference type="ARBA" id="ARBA00031909"/>
    </source>
</evidence>
<evidence type="ECO:0000256" key="7">
    <source>
        <dbReference type="ARBA" id="ARBA00033215"/>
    </source>
</evidence>
<dbReference type="AlphaFoldDB" id="A0A6U9JDP1"/>
<dbReference type="PANTHER" id="PTHR15108">
    <property type="entry name" value="N-ACYLGLUCOSAMINE-2-EPIMERASE"/>
    <property type="match status" value="1"/>
</dbReference>
<evidence type="ECO:0000256" key="8">
    <source>
        <dbReference type="ARBA" id="ARBA00034243"/>
    </source>
</evidence>
<dbReference type="SUPFAM" id="SSF48208">
    <property type="entry name" value="Six-hairpin glycosidases"/>
    <property type="match status" value="1"/>
</dbReference>
<protein>
    <recommendedName>
        <fullName evidence="3">N-acylglucosamine 2-epimerase</fullName>
        <ecNumber evidence="2">5.1.3.8</ecNumber>
    </recommendedName>
    <alternativeName>
        <fullName evidence="7">GlcNAc 2-epimerase</fullName>
    </alternativeName>
    <alternativeName>
        <fullName evidence="5">N-acetyl-D-glucosamine 2-epimerase</fullName>
    </alternativeName>
    <alternativeName>
        <fullName evidence="6">Renin-binding protein</fullName>
    </alternativeName>
</protein>
<dbReference type="Pfam" id="PF07221">
    <property type="entry name" value="GlcNAc_2-epim"/>
    <property type="match status" value="1"/>
</dbReference>
<comment type="catalytic activity">
    <reaction evidence="8">
        <text>an N-acyl-D-glucosamine = an N-acyl-D-mannosamine</text>
        <dbReference type="Rhea" id="RHEA:19033"/>
        <dbReference type="ChEBI" id="CHEBI:16062"/>
        <dbReference type="ChEBI" id="CHEBI:17274"/>
        <dbReference type="EC" id="5.1.3.8"/>
    </reaction>
    <physiologicalReaction direction="left-to-right" evidence="8">
        <dbReference type="Rhea" id="RHEA:19034"/>
    </physiologicalReaction>
    <physiologicalReaction direction="right-to-left" evidence="8">
        <dbReference type="Rhea" id="RHEA:19035"/>
    </physiologicalReaction>
</comment>
<dbReference type="InterPro" id="IPR010819">
    <property type="entry name" value="AGE/CE"/>
</dbReference>